<evidence type="ECO:0000256" key="1">
    <source>
        <dbReference type="SAM" id="Phobius"/>
    </source>
</evidence>
<keyword evidence="1" id="KW-0472">Membrane</keyword>
<dbReference type="EMBL" id="QGKU01000004">
    <property type="protein sequence ID" value="PWR04359.1"/>
    <property type="molecule type" value="Genomic_DNA"/>
</dbReference>
<dbReference type="AlphaFoldDB" id="A0A2V2LQ73"/>
<gene>
    <name evidence="2" type="ORF">DKT77_01375</name>
</gene>
<keyword evidence="1" id="KW-1133">Transmembrane helix</keyword>
<comment type="caution">
    <text evidence="2">The sequence shown here is derived from an EMBL/GenBank/DDBJ whole genome shotgun (WGS) entry which is preliminary data.</text>
</comment>
<dbReference type="Proteomes" id="UP000245680">
    <property type="component" value="Unassembled WGS sequence"/>
</dbReference>
<reference evidence="2 3" key="1">
    <citation type="submission" date="2018-05" db="EMBL/GenBank/DDBJ databases">
        <title>Rhodobacteraceae gen. nov., sp. nov. isolated from sea water.</title>
        <authorList>
            <person name="Ren Y."/>
        </authorList>
    </citation>
    <scope>NUCLEOTIDE SEQUENCE [LARGE SCALE GENOMIC DNA]</scope>
    <source>
        <strain evidence="2 3">TG-679</strain>
    </source>
</reference>
<sequence>MPNFDTGHLFLTFLAPVKSGTTSDMTGRQVSHLQALRVTLGLLPTALQSPATIKIGENSPFARSLQTHLCRFVVIEDTIYNGRTPQDALVASLRNEDPIHPQPVDRLNSPYLLFAADIDAVMDEGDPLPTTLDPARQGRVRDAWARRLWQRMEPELRSIYENCVGFDAVNTADDFARYLKRCQVETTMPFHDYWTSPPKLSNLPVPALAVAALLPLGVTLLALLAQLLGVPRIPHLGWSPGWVALAGAGISAAVIYALYRYVIANGQKPMPPADHGDLPSVLKSLYLQQHFADFATDRQGADPETLHADFGTFLDTHAPDDKMAPTQPPGVVSLSVAAANRTS</sequence>
<keyword evidence="3" id="KW-1185">Reference proteome</keyword>
<keyword evidence="1" id="KW-0812">Transmembrane</keyword>
<dbReference type="RefSeq" id="WP_109809954.1">
    <property type="nucleotide sequence ID" value="NZ_QGKU01000004.1"/>
</dbReference>
<evidence type="ECO:0000313" key="2">
    <source>
        <dbReference type="EMBL" id="PWR04359.1"/>
    </source>
</evidence>
<feature type="transmembrane region" description="Helical" evidence="1">
    <location>
        <begin position="207"/>
        <end position="229"/>
    </location>
</feature>
<feature type="transmembrane region" description="Helical" evidence="1">
    <location>
        <begin position="241"/>
        <end position="259"/>
    </location>
</feature>
<evidence type="ECO:0000313" key="3">
    <source>
        <dbReference type="Proteomes" id="UP000245680"/>
    </source>
</evidence>
<accession>A0A2V2LQ73</accession>
<name>A0A2V2LQ73_9RHOB</name>
<organism evidence="2 3">
    <name type="scientific">Meridianimarinicoccus roseus</name>
    <dbReference type="NCBI Taxonomy" id="2072018"/>
    <lineage>
        <taxon>Bacteria</taxon>
        <taxon>Pseudomonadati</taxon>
        <taxon>Pseudomonadota</taxon>
        <taxon>Alphaproteobacteria</taxon>
        <taxon>Rhodobacterales</taxon>
        <taxon>Paracoccaceae</taxon>
        <taxon>Meridianimarinicoccus</taxon>
    </lineage>
</organism>
<protein>
    <submittedName>
        <fullName evidence="2">Uncharacterized protein</fullName>
    </submittedName>
</protein>
<dbReference type="OrthoDB" id="5892745at2"/>
<proteinExistence type="predicted"/>